<dbReference type="CDD" id="cd00088">
    <property type="entry name" value="HPT"/>
    <property type="match status" value="1"/>
</dbReference>
<dbReference type="Gene3D" id="3.40.50.2300">
    <property type="match status" value="1"/>
</dbReference>
<evidence type="ECO:0000256" key="4">
    <source>
        <dbReference type="ARBA" id="ARBA00022679"/>
    </source>
</evidence>
<feature type="domain" description="CheW-like" evidence="12">
    <location>
        <begin position="2101"/>
        <end position="2245"/>
    </location>
</feature>
<evidence type="ECO:0000259" key="10">
    <source>
        <dbReference type="PROSITE" id="PS50109"/>
    </source>
</evidence>
<evidence type="ECO:0000256" key="8">
    <source>
        <dbReference type="PROSITE-ProRule" id="PRU00169"/>
    </source>
</evidence>
<evidence type="ECO:0000256" key="3">
    <source>
        <dbReference type="ARBA" id="ARBA00022553"/>
    </source>
</evidence>
<feature type="compositionally biased region" description="Acidic residues" evidence="9">
    <location>
        <begin position="1169"/>
        <end position="1188"/>
    </location>
</feature>
<feature type="compositionally biased region" description="Low complexity" evidence="9">
    <location>
        <begin position="771"/>
        <end position="782"/>
    </location>
</feature>
<evidence type="ECO:0000256" key="1">
    <source>
        <dbReference type="ARBA" id="ARBA00000085"/>
    </source>
</evidence>
<feature type="region of interest" description="Disordered" evidence="9">
    <location>
        <begin position="1168"/>
        <end position="1269"/>
    </location>
</feature>
<sequence>MQPEHQQRIMGYFIEEAKDHLTTLEQGLLNLQNTIEDPETINEVFRAAHSVKGGAAMLGINSIQRTAHRLEDYFKILKEHPTRVEQKLESLMLRVFDALEELLDQLQEPFGLTEERANEVMSGVEPVFEELDGYLTTLVHQSDAPRVALKAPPPMSEQTILQIPEGMGLPPEDSALRLVFQSDVPSLLREMLQLFKQADNAETRQQLQEICQNLASAGEQFDLPTWVKLVRLVRSAIANPENTYRTLAPVSIKELKQAQDLVLAGRYNEITIGERLQELQPPESILAAQRHSELEEISNLMPPGTDWAMSLGDLSEPLSSAFEQLNISQPDNTPVSLEPEPSFELFDLNSQPSVSKRNDLSESRSTPLGPEVGMAELNTLADLFEGEAPDLGLNWQEEEGGTQGNEDLNLGNLDEDTDFSDLLLSDPSSEHSLVEKTSTKTKDTNNILDDNLFGEELELSADADFSELLEIQGIMAAKNPQEPSKATNEFADLLDIAATIPPIGDLDEQNDFEDLLGIAAMNKSDDDERLKTSSEFLGLEEDNPVEDLDNDLDQMFAILDEEPSEFDLENQRVESENDALNALFGEAADSELFEDDSTGESALGLEKLDLDFAEASDSPSLELEEDEFVFEVTETVETTSELDFELSEDSSESSLDGELDFELTETVETTSELDFELGEGSSESSLDGELDFELTETVETTSELDFELSEGSSESSLDGELDFELTETVETTSELDFELSEGSSESSLDGELDFELTETVETTSELDFELGEGSSESSLDGELNFELTEDSENPELDENLGLELTEVAELEVELTEASENPEQDENLGSERTEVAASSTSELEESGDMDDWLESPTDSSPQQSLDIVEDFFSVPEIEQPLSATRSVEVDNFWDEDFGIEANSDRATLPDEEALADIPEMDESSLETLDAAELDLSEADGEALDLDLTLESEGVENEQLSLEEEDLAFSETEGELLDAALSEDSAELELLDFDDEAIAQEPLLLDEIDTPSTDLDLEFAETDELATSGLARSQDLEEPEVEFDLASVEVANELNSEEDAGLFDLESDALEAEGLTEDLFAAEIETVEAIAPVTETEEAGDLDDLFGSSEGETNLDIGFTELSDASSEVLESDRFLDFEGSTDTEDTALFNVAEAETALSEDDNLLAFELEASEETAEESESLFDLESSSEGESFLDFGESQTEEASVFDFEASGSETESFLDLGESQTEEQPENPFDFEASASEGESFLDLGENQTEEAPVFDFDTSASETESFLDLGTTQTEEQPESLFDFEASASEGESFLDFGASQTEEASVFDFEASGSENESFLDLGESQTEEQPENPFDFEASASEGESFLDLGENQTEEAPVFDFDTSASEGESFLDFGESQTEEAPVFDFEASGSETESFLDLGESQTEEQPENLFGFDTSDSETENFLDLEPLSNDTERSLNLEGTESLFEVEETPSFLEADESFGLDLGSPESNSLDDFAFAETEAAASEESDNFDGFETDESLLLDFEQTDVAFPESSEDLNLVETTDESAESSDDLLDFDFAFGLDESDEALDLGLTEAEETETSDSFLDFADEAEAIAESDSDFLNFDETEETTDLSWLNDITAEIDDEPPPSAARSLDFESTFIQNEFAQDTGTVDLDALEAFLGDADLKAAPTASDLQVFDELEAFLEQPVTLGSELGDRTASDLIQAAAIETQTSDNLLDDSEFDDLVALLEDADKSLGGPPTMTARHPGMTPPRRPNRIEQNMRVPVKQLDNLSNLVGELVVNRNSLEQDQERLRQCLDNLLYQVQQLSDVGARMRDLYERSLLESALLSSRMSNRFSNPTNDSEPANHATGVKWEREEMDLFTPFHTLSQEMIELIVRVRESSSDIEFIVDETDQVTRQFRQITTQLQEGLTRARMVPFAQTADRLPGAVRRIAMDLKKQAEILIEGRETLIDKMIQEQLFDPMTHLINNAMTHGIETPEERMRAGKSPVGKIMVRAFHQGNQTVISVSDDGAGINPERVKMKALEKRLITPEEAKSMTRLDVYDLLFRPGFSTKDQADSFSGRGVGMDVVRTSLRDIRGVINTDSTLGKGTTFTIRLPLTLSISKALCCISSRARIAFPMDGVEDMLDVPKDRIQTNNEGQSCFLWRDTLLPFQPLAELLQYNRQISRGSVYGGHQEDDIISIVVLRSAGQYIALQVDQVLGEQEIVIKQLEGPVPKPVGIAGATVLGDGRIMPIADVLELIDLSMGRARRETNTLWETENAATLPETIPTKVEPTVLIVDDSITVRELLSMTFNKAGYRVEQARDGQDAWEKLRSGLPCDIVFCDIEMPRMDGLELLSRLQKDSALKHLPVAMLTSRGAERHRQTAASLGAKGYFTKPYLEEALLEAASRMLKGEVLVTAKAGS</sequence>
<comment type="caution">
    <text evidence="14">The sequence shown here is derived from an EMBL/GenBank/DDBJ whole genome shotgun (WGS) entry which is preliminary data.</text>
</comment>
<dbReference type="SUPFAM" id="SSF47226">
    <property type="entry name" value="Histidine-containing phosphotransfer domain, HPT domain"/>
    <property type="match status" value="1"/>
</dbReference>
<dbReference type="STRING" id="1781255.BH720_16940"/>
<dbReference type="Pfam" id="PF01627">
    <property type="entry name" value="Hpt"/>
    <property type="match status" value="1"/>
</dbReference>
<feature type="region of interest" description="Disordered" evidence="9">
    <location>
        <begin position="639"/>
        <end position="659"/>
    </location>
</feature>
<evidence type="ECO:0000259" key="12">
    <source>
        <dbReference type="PROSITE" id="PS50851"/>
    </source>
</evidence>
<dbReference type="CDD" id="cd00731">
    <property type="entry name" value="CheA_reg"/>
    <property type="match status" value="1"/>
</dbReference>
<dbReference type="Gene3D" id="3.30.565.10">
    <property type="entry name" value="Histidine kinase-like ATPase, C-terminal domain"/>
    <property type="match status" value="1"/>
</dbReference>
<dbReference type="SUPFAM" id="SSF47384">
    <property type="entry name" value="Homodimeric domain of signal transducing histidine kinase"/>
    <property type="match status" value="1"/>
</dbReference>
<dbReference type="InterPro" id="IPR004105">
    <property type="entry name" value="CheA-like_dim"/>
</dbReference>
<dbReference type="InterPro" id="IPR036890">
    <property type="entry name" value="HATPase_C_sf"/>
</dbReference>
<feature type="compositionally biased region" description="Acidic residues" evidence="9">
    <location>
        <begin position="686"/>
        <end position="708"/>
    </location>
</feature>
<dbReference type="PANTHER" id="PTHR43395">
    <property type="entry name" value="SENSOR HISTIDINE KINASE CHEA"/>
    <property type="match status" value="1"/>
</dbReference>
<feature type="compositionally biased region" description="Acidic residues" evidence="9">
    <location>
        <begin position="640"/>
        <end position="659"/>
    </location>
</feature>
<proteinExistence type="predicted"/>
<feature type="region of interest" description="Disordered" evidence="9">
    <location>
        <begin position="1730"/>
        <end position="1753"/>
    </location>
</feature>
<dbReference type="PROSITE" id="PS50110">
    <property type="entry name" value="RESPONSE_REGULATORY"/>
    <property type="match status" value="1"/>
</dbReference>
<dbReference type="InterPro" id="IPR001789">
    <property type="entry name" value="Sig_transdc_resp-reg_receiver"/>
</dbReference>
<dbReference type="EC" id="2.7.13.3" evidence="2"/>
<dbReference type="InterPro" id="IPR036061">
    <property type="entry name" value="CheW-like_dom_sf"/>
</dbReference>
<dbReference type="SUPFAM" id="SSF52172">
    <property type="entry name" value="CheY-like"/>
    <property type="match status" value="1"/>
</dbReference>
<dbReference type="Gene3D" id="1.10.287.560">
    <property type="entry name" value="Histidine kinase CheA-like, homodimeric domain"/>
    <property type="match status" value="1"/>
</dbReference>
<feature type="compositionally biased region" description="Low complexity" evidence="9">
    <location>
        <begin position="1189"/>
        <end position="1199"/>
    </location>
</feature>
<evidence type="ECO:0000259" key="13">
    <source>
        <dbReference type="PROSITE" id="PS50894"/>
    </source>
</evidence>
<feature type="compositionally biased region" description="Acidic residues" evidence="9">
    <location>
        <begin position="748"/>
        <end position="770"/>
    </location>
</feature>
<evidence type="ECO:0000256" key="5">
    <source>
        <dbReference type="ARBA" id="ARBA00022777"/>
    </source>
</evidence>
<dbReference type="PROSITE" id="PS50851">
    <property type="entry name" value="CHEW"/>
    <property type="match status" value="1"/>
</dbReference>
<keyword evidence="6" id="KW-0902">Two-component regulatory system</keyword>
<dbReference type="InterPro" id="IPR008207">
    <property type="entry name" value="Sig_transdc_His_kin_Hpt_dom"/>
</dbReference>
<dbReference type="InterPro" id="IPR036097">
    <property type="entry name" value="HisK_dim/P_sf"/>
</dbReference>
<feature type="modified residue" description="Phosphohistidine" evidence="7">
    <location>
        <position position="49"/>
    </location>
</feature>
<feature type="compositionally biased region" description="Basic and acidic residues" evidence="9">
    <location>
        <begin position="428"/>
        <end position="439"/>
    </location>
</feature>
<feature type="compositionally biased region" description="Polar residues" evidence="9">
    <location>
        <begin position="855"/>
        <end position="864"/>
    </location>
</feature>
<dbReference type="SMART" id="SM00387">
    <property type="entry name" value="HATPase_c"/>
    <property type="match status" value="1"/>
</dbReference>
<feature type="modified residue" description="4-aspartylphosphate" evidence="8">
    <location>
        <position position="2324"/>
    </location>
</feature>
<evidence type="ECO:0000256" key="2">
    <source>
        <dbReference type="ARBA" id="ARBA00012438"/>
    </source>
</evidence>
<dbReference type="GO" id="GO:0005737">
    <property type="term" value="C:cytoplasm"/>
    <property type="evidence" value="ECO:0007669"/>
    <property type="project" value="InterPro"/>
</dbReference>
<dbReference type="InterPro" id="IPR003594">
    <property type="entry name" value="HATPase_dom"/>
</dbReference>
<feature type="region of interest" description="Disordered" evidence="9">
    <location>
        <begin position="676"/>
        <end position="864"/>
    </location>
</feature>
<feature type="domain" description="Response regulatory" evidence="11">
    <location>
        <begin position="2274"/>
        <end position="2391"/>
    </location>
</feature>
<dbReference type="GO" id="GO:0000155">
    <property type="term" value="F:phosphorelay sensor kinase activity"/>
    <property type="evidence" value="ECO:0007669"/>
    <property type="project" value="InterPro"/>
</dbReference>
<feature type="region of interest" description="Disordered" evidence="9">
    <location>
        <begin position="394"/>
        <end position="439"/>
    </location>
</feature>
<dbReference type="CDD" id="cd16916">
    <property type="entry name" value="HATPase_CheA-like"/>
    <property type="match status" value="1"/>
</dbReference>
<evidence type="ECO:0000259" key="11">
    <source>
        <dbReference type="PROSITE" id="PS50110"/>
    </source>
</evidence>
<accession>A0A1E5QHB8</accession>
<feature type="domain" description="Histidine kinase" evidence="10">
    <location>
        <begin position="1853"/>
        <end position="2099"/>
    </location>
</feature>
<keyword evidence="4" id="KW-0808">Transferase</keyword>
<evidence type="ECO:0000256" key="9">
    <source>
        <dbReference type="SAM" id="MobiDB-lite"/>
    </source>
</evidence>
<dbReference type="SMART" id="SM00260">
    <property type="entry name" value="CheW"/>
    <property type="match status" value="1"/>
</dbReference>
<dbReference type="InterPro" id="IPR005467">
    <property type="entry name" value="His_kinase_dom"/>
</dbReference>
<dbReference type="InterPro" id="IPR002545">
    <property type="entry name" value="CheW-lke_dom"/>
</dbReference>
<reference evidence="14" key="1">
    <citation type="submission" date="2016-09" db="EMBL/GenBank/DDBJ databases">
        <title>Draft genome of thermotolerant cyanobacterium Desertifilum sp. strain IPPAS B-1220.</title>
        <authorList>
            <person name="Sinetova M.A."/>
            <person name="Bolakhan K."/>
            <person name="Zayadan B.K."/>
            <person name="Mironov K.S."/>
            <person name="Ustinova V."/>
            <person name="Kupriyanova E.V."/>
            <person name="Sidorov R.A."/>
            <person name="Skrypnik A.N."/>
            <person name="Gogoleva N.E."/>
            <person name="Gogolev Y.V."/>
            <person name="Los D.A."/>
        </authorList>
    </citation>
    <scope>NUCLEOTIDE SEQUENCE [LARGE SCALE GENOMIC DNA]</scope>
    <source>
        <strain evidence="14">IPPAS B-1220</strain>
    </source>
</reference>
<dbReference type="SUPFAM" id="SSF55874">
    <property type="entry name" value="ATPase domain of HSP90 chaperone/DNA topoisomerase II/histidine kinase"/>
    <property type="match status" value="1"/>
</dbReference>
<dbReference type="EMBL" id="MJGC01000076">
    <property type="protein sequence ID" value="OEJ73987.1"/>
    <property type="molecule type" value="Genomic_DNA"/>
</dbReference>
<dbReference type="SMART" id="SM00448">
    <property type="entry name" value="REC"/>
    <property type="match status" value="1"/>
</dbReference>
<organism evidence="14">
    <name type="scientific">Desertifilum tharense IPPAS B-1220</name>
    <dbReference type="NCBI Taxonomy" id="1781255"/>
    <lineage>
        <taxon>Bacteria</taxon>
        <taxon>Bacillati</taxon>
        <taxon>Cyanobacteriota</taxon>
        <taxon>Cyanophyceae</taxon>
        <taxon>Desertifilales</taxon>
        <taxon>Desertifilaceae</taxon>
        <taxon>Desertifilum</taxon>
    </lineage>
</organism>
<dbReference type="PANTHER" id="PTHR43395:SF1">
    <property type="entry name" value="CHEMOTAXIS PROTEIN CHEA"/>
    <property type="match status" value="1"/>
</dbReference>
<feature type="domain" description="HPt" evidence="13">
    <location>
        <begin position="2"/>
        <end position="106"/>
    </location>
</feature>
<name>A0A1E5QHB8_9CYAN</name>
<dbReference type="FunFam" id="3.30.565.10:FF:000016">
    <property type="entry name" value="Chemotaxis protein CheA, putative"/>
    <property type="match status" value="1"/>
</dbReference>
<evidence type="ECO:0000313" key="14">
    <source>
        <dbReference type="EMBL" id="OEJ73987.1"/>
    </source>
</evidence>
<evidence type="ECO:0000256" key="7">
    <source>
        <dbReference type="PROSITE-ProRule" id="PRU00110"/>
    </source>
</evidence>
<dbReference type="PRINTS" id="PR00344">
    <property type="entry name" value="BCTRLSENSOR"/>
</dbReference>
<feature type="compositionally biased region" description="Acidic residues" evidence="9">
    <location>
        <begin position="841"/>
        <end position="852"/>
    </location>
</feature>
<dbReference type="SMART" id="SM00073">
    <property type="entry name" value="HPT"/>
    <property type="match status" value="1"/>
</dbReference>
<dbReference type="Gene3D" id="2.30.30.40">
    <property type="entry name" value="SH3 Domains"/>
    <property type="match status" value="1"/>
</dbReference>
<dbReference type="Pfam" id="PF02895">
    <property type="entry name" value="H-kinase_dim"/>
    <property type="match status" value="1"/>
</dbReference>
<keyword evidence="5" id="KW-0418">Kinase</keyword>
<dbReference type="InterPro" id="IPR011006">
    <property type="entry name" value="CheY-like_superfamily"/>
</dbReference>
<comment type="catalytic activity">
    <reaction evidence="1">
        <text>ATP + protein L-histidine = ADP + protein N-phospho-L-histidine.</text>
        <dbReference type="EC" id="2.7.13.3"/>
    </reaction>
</comment>
<gene>
    <name evidence="14" type="ORF">BH720_16940</name>
</gene>
<protein>
    <recommendedName>
        <fullName evidence="2">histidine kinase</fullName>
        <ecNumber evidence="2">2.7.13.3</ecNumber>
    </recommendedName>
</protein>
<dbReference type="PROSITE" id="PS50109">
    <property type="entry name" value="HIS_KIN"/>
    <property type="match status" value="1"/>
</dbReference>
<feature type="region of interest" description="Disordered" evidence="9">
    <location>
        <begin position="348"/>
        <end position="371"/>
    </location>
</feature>
<dbReference type="SMART" id="SM01231">
    <property type="entry name" value="H-kinase_dim"/>
    <property type="match status" value="1"/>
</dbReference>
<dbReference type="InterPro" id="IPR036641">
    <property type="entry name" value="HPT_dom_sf"/>
</dbReference>
<dbReference type="OrthoDB" id="2079555at2"/>
<feature type="region of interest" description="Disordered" evidence="9">
    <location>
        <begin position="1318"/>
        <end position="1430"/>
    </location>
</feature>
<dbReference type="Pfam" id="PF00072">
    <property type="entry name" value="Response_reg"/>
    <property type="match status" value="1"/>
</dbReference>
<dbReference type="InterPro" id="IPR051315">
    <property type="entry name" value="Bact_Chemotaxis_CheA"/>
</dbReference>
<dbReference type="PROSITE" id="PS50894">
    <property type="entry name" value="HPT"/>
    <property type="match status" value="1"/>
</dbReference>
<dbReference type="SUPFAM" id="SSF50341">
    <property type="entry name" value="CheW-like"/>
    <property type="match status" value="1"/>
</dbReference>
<dbReference type="InterPro" id="IPR037006">
    <property type="entry name" value="CheA-like_homodim_sf"/>
</dbReference>
<evidence type="ECO:0000256" key="6">
    <source>
        <dbReference type="ARBA" id="ARBA00023012"/>
    </source>
</evidence>
<dbReference type="GO" id="GO:0006935">
    <property type="term" value="P:chemotaxis"/>
    <property type="evidence" value="ECO:0007669"/>
    <property type="project" value="InterPro"/>
</dbReference>
<feature type="compositionally biased region" description="Acidic residues" evidence="9">
    <location>
        <begin position="717"/>
        <end position="739"/>
    </location>
</feature>
<dbReference type="Gene3D" id="1.20.120.160">
    <property type="entry name" value="HPT domain"/>
    <property type="match status" value="1"/>
</dbReference>
<dbReference type="Pfam" id="PF02518">
    <property type="entry name" value="HATPase_c"/>
    <property type="match status" value="1"/>
</dbReference>
<dbReference type="Pfam" id="PF01584">
    <property type="entry name" value="CheW"/>
    <property type="match status" value="1"/>
</dbReference>
<dbReference type="InterPro" id="IPR004358">
    <property type="entry name" value="Sig_transdc_His_kin-like_C"/>
</dbReference>
<keyword evidence="3 8" id="KW-0597">Phosphoprotein</keyword>
<feature type="compositionally biased region" description="Acidic residues" evidence="9">
    <location>
        <begin position="787"/>
        <end position="827"/>
    </location>
</feature>